<comment type="cofactor">
    <cofactor evidence="1 16">
        <name>Mn(2+)</name>
        <dbReference type="ChEBI" id="CHEBI:29035"/>
    </cofactor>
</comment>
<dbReference type="GO" id="GO:0007095">
    <property type="term" value="P:mitotic G2 DNA damage checkpoint signaling"/>
    <property type="evidence" value="ECO:0007669"/>
    <property type="project" value="TreeGrafter"/>
</dbReference>
<comment type="subcellular location">
    <subcellularLocation>
        <location evidence="3">Chromosome</location>
    </subcellularLocation>
    <subcellularLocation>
        <location evidence="2 16">Nucleus</location>
    </subcellularLocation>
</comment>
<reference evidence="21" key="1">
    <citation type="submission" date="2020-07" db="EMBL/GenBank/DDBJ databases">
        <title>The High-quality genome of the commercially important snow crab, Chionoecetes opilio.</title>
        <authorList>
            <person name="Jeong J.-H."/>
            <person name="Ryu S."/>
        </authorList>
    </citation>
    <scope>NUCLEOTIDE SEQUENCE</scope>
    <source>
        <strain evidence="21">MADBK_172401_WGS</strain>
        <tissue evidence="21">Digestive gland</tissue>
    </source>
</reference>
<keyword evidence="15 16" id="KW-0469">Meiosis</keyword>
<dbReference type="PIRSF" id="PIRSF000882">
    <property type="entry name" value="DSB_repair_MRE11"/>
    <property type="match status" value="1"/>
</dbReference>
<keyword evidence="13 16" id="KW-0464">Manganese</keyword>
<keyword evidence="5" id="KW-0158">Chromosome</keyword>
<proteinExistence type="inferred from homology"/>
<dbReference type="AlphaFoldDB" id="A0A8J4YBM0"/>
<dbReference type="Pfam" id="PF04152">
    <property type="entry name" value="Mre11_DNA_bind"/>
    <property type="match status" value="2"/>
</dbReference>
<keyword evidence="14 16" id="KW-0539">Nucleus</keyword>
<dbReference type="InterPro" id="IPR041796">
    <property type="entry name" value="Mre11_N"/>
</dbReference>
<keyword evidence="12 16" id="KW-0234">DNA repair</keyword>
<evidence type="ECO:0000256" key="8">
    <source>
        <dbReference type="ARBA" id="ARBA00022759"/>
    </source>
</evidence>
<dbReference type="SMART" id="SM01347">
    <property type="entry name" value="Mre11_DNA_bind"/>
    <property type="match status" value="1"/>
</dbReference>
<evidence type="ECO:0000256" key="10">
    <source>
        <dbReference type="ARBA" id="ARBA00022801"/>
    </source>
</evidence>
<keyword evidence="8 16" id="KW-0255">Endonuclease</keyword>
<dbReference type="Gene3D" id="3.60.21.10">
    <property type="match status" value="1"/>
</dbReference>
<dbReference type="FunFam" id="3.60.21.10:FF:000011">
    <property type="entry name" value="Double-strand break repair protein"/>
    <property type="match status" value="1"/>
</dbReference>
<dbReference type="InterPro" id="IPR003701">
    <property type="entry name" value="Mre11"/>
</dbReference>
<gene>
    <name evidence="21" type="primary">MRE11</name>
    <name evidence="21" type="ORF">GWK47_049601</name>
</gene>
<evidence type="ECO:0000256" key="5">
    <source>
        <dbReference type="ARBA" id="ARBA00022454"/>
    </source>
</evidence>
<evidence type="ECO:0000256" key="15">
    <source>
        <dbReference type="ARBA" id="ARBA00023254"/>
    </source>
</evidence>
<organism evidence="21 22">
    <name type="scientific">Chionoecetes opilio</name>
    <name type="common">Atlantic snow crab</name>
    <name type="synonym">Cancer opilio</name>
    <dbReference type="NCBI Taxonomy" id="41210"/>
    <lineage>
        <taxon>Eukaryota</taxon>
        <taxon>Metazoa</taxon>
        <taxon>Ecdysozoa</taxon>
        <taxon>Arthropoda</taxon>
        <taxon>Crustacea</taxon>
        <taxon>Multicrustacea</taxon>
        <taxon>Malacostraca</taxon>
        <taxon>Eumalacostraca</taxon>
        <taxon>Eucarida</taxon>
        <taxon>Decapoda</taxon>
        <taxon>Pleocyemata</taxon>
        <taxon>Brachyura</taxon>
        <taxon>Eubrachyura</taxon>
        <taxon>Majoidea</taxon>
        <taxon>Majidae</taxon>
        <taxon>Chionoecetes</taxon>
    </lineage>
</organism>
<feature type="region of interest" description="Disordered" evidence="19">
    <location>
        <begin position="326"/>
        <end position="379"/>
    </location>
</feature>
<evidence type="ECO:0000256" key="4">
    <source>
        <dbReference type="ARBA" id="ARBA00009028"/>
    </source>
</evidence>
<evidence type="ECO:0000256" key="9">
    <source>
        <dbReference type="ARBA" id="ARBA00022763"/>
    </source>
</evidence>
<evidence type="ECO:0000256" key="7">
    <source>
        <dbReference type="ARBA" id="ARBA00022723"/>
    </source>
</evidence>
<dbReference type="OrthoDB" id="30417at2759"/>
<dbReference type="PANTHER" id="PTHR10139:SF1">
    <property type="entry name" value="DOUBLE-STRAND BREAK REPAIR PROTEIN MRE11"/>
    <property type="match status" value="1"/>
</dbReference>
<dbReference type="GO" id="GO:0000724">
    <property type="term" value="P:double-strand break repair via homologous recombination"/>
    <property type="evidence" value="ECO:0007669"/>
    <property type="project" value="TreeGrafter"/>
</dbReference>
<dbReference type="GO" id="GO:0000723">
    <property type="term" value="P:telomere maintenance"/>
    <property type="evidence" value="ECO:0007669"/>
    <property type="project" value="TreeGrafter"/>
</dbReference>
<feature type="compositionally biased region" description="Basic and acidic residues" evidence="19">
    <location>
        <begin position="326"/>
        <end position="352"/>
    </location>
</feature>
<dbReference type="EMBL" id="JACEEZ010013729">
    <property type="protein sequence ID" value="KAG0719874.1"/>
    <property type="molecule type" value="Genomic_DNA"/>
</dbReference>
<evidence type="ECO:0000256" key="16">
    <source>
        <dbReference type="PIRNR" id="PIRNR000882"/>
    </source>
</evidence>
<comment type="function">
    <text evidence="16">Core component of the MRN complex, which plays a central role in double-strand break (DSB) repair, DNA recombination, maintenance of telomere integrity and meiosis. The MRN complex is involved in the repair of DNA double-strand breaks (DSBs) via homologous recombination (HR), an error-free mechanism which primarily occurs during S and G2 phases. The complex (1) mediates the end resection of damaged DNA, which generates proper single-stranded DNA, a key initial steps in HR, and is (2) required for the recruitment of other repair factors and efficient activation of ATM and ATR upon DNA damage. Within the MRN complex, MRE11 possesses both single-strand endonuclease activity and double-strand-specific 3'-5' exonuclease activity. MRE11 first endonucleolytically cleaves the 5' strand at DNA DSB ends to prevent non-homologous end joining (NHEJ) and licence HR. It then generates a single-stranded DNA gap via 3' to 5' exonucleolytic degradation, which is required for single-strand invasion and recombination.</text>
</comment>
<name>A0A8J4YBM0_CHIOP</name>
<dbReference type="GO" id="GO:0097552">
    <property type="term" value="P:mitochondrial double-strand break repair via homologous recombination"/>
    <property type="evidence" value="ECO:0007669"/>
    <property type="project" value="TreeGrafter"/>
</dbReference>
<comment type="caution">
    <text evidence="21">The sequence shown here is derived from an EMBL/GenBank/DDBJ whole genome shotgun (WGS) entry which is preliminary data.</text>
</comment>
<dbReference type="SUPFAM" id="SSF56300">
    <property type="entry name" value="Metallo-dependent phosphatases"/>
    <property type="match status" value="1"/>
</dbReference>
<dbReference type="GO" id="GO:0042138">
    <property type="term" value="P:meiotic DNA double-strand break formation"/>
    <property type="evidence" value="ECO:0007669"/>
    <property type="project" value="TreeGrafter"/>
</dbReference>
<dbReference type="Pfam" id="PF00149">
    <property type="entry name" value="Metallophos"/>
    <property type="match status" value="1"/>
</dbReference>
<dbReference type="CDD" id="cd00840">
    <property type="entry name" value="MPP_Mre11_N"/>
    <property type="match status" value="1"/>
</dbReference>
<evidence type="ECO:0000256" key="6">
    <source>
        <dbReference type="ARBA" id="ARBA00022722"/>
    </source>
</evidence>
<feature type="domain" description="Mre11 DNA-binding" evidence="20">
    <location>
        <begin position="287"/>
        <end position="514"/>
    </location>
</feature>
<evidence type="ECO:0000313" key="22">
    <source>
        <dbReference type="Proteomes" id="UP000770661"/>
    </source>
</evidence>
<protein>
    <recommendedName>
        <fullName evidence="16">Double-strand break repair protein</fullName>
    </recommendedName>
</protein>
<dbReference type="GO" id="GO:0031573">
    <property type="term" value="P:mitotic intra-S DNA damage checkpoint signaling"/>
    <property type="evidence" value="ECO:0007669"/>
    <property type="project" value="TreeGrafter"/>
</dbReference>
<feature type="region of interest" description="Disordered" evidence="19">
    <location>
        <begin position="579"/>
        <end position="644"/>
    </location>
</feature>
<keyword evidence="22" id="KW-1185">Reference proteome</keyword>
<evidence type="ECO:0000256" key="2">
    <source>
        <dbReference type="ARBA" id="ARBA00004123"/>
    </source>
</evidence>
<dbReference type="GO" id="GO:0030145">
    <property type="term" value="F:manganese ion binding"/>
    <property type="evidence" value="ECO:0007669"/>
    <property type="project" value="UniProtKB-UniRule"/>
</dbReference>
<comment type="similarity">
    <text evidence="4 16 18">Belongs to the MRE11/RAD32 family.</text>
</comment>
<dbReference type="GO" id="GO:0006303">
    <property type="term" value="P:double-strand break repair via nonhomologous end joining"/>
    <property type="evidence" value="ECO:0007669"/>
    <property type="project" value="TreeGrafter"/>
</dbReference>
<feature type="compositionally biased region" description="Acidic residues" evidence="19">
    <location>
        <begin position="595"/>
        <end position="613"/>
    </location>
</feature>
<evidence type="ECO:0000256" key="14">
    <source>
        <dbReference type="ARBA" id="ARBA00023242"/>
    </source>
</evidence>
<keyword evidence="7" id="KW-0479">Metal-binding</keyword>
<keyword evidence="9 16" id="KW-0227">DNA damage</keyword>
<dbReference type="GO" id="GO:0008296">
    <property type="term" value="F:3'-5'-DNA exonuclease activity"/>
    <property type="evidence" value="ECO:0007669"/>
    <property type="project" value="InterPro"/>
</dbReference>
<evidence type="ECO:0000256" key="1">
    <source>
        <dbReference type="ARBA" id="ARBA00001936"/>
    </source>
</evidence>
<dbReference type="InterPro" id="IPR007281">
    <property type="entry name" value="Mre11_DNA-bd"/>
</dbReference>
<dbReference type="GO" id="GO:0035861">
    <property type="term" value="C:site of double-strand break"/>
    <property type="evidence" value="ECO:0007669"/>
    <property type="project" value="TreeGrafter"/>
</dbReference>
<evidence type="ECO:0000256" key="11">
    <source>
        <dbReference type="ARBA" id="ARBA00022839"/>
    </source>
</evidence>
<feature type="active site" description="Proton donor" evidence="17">
    <location>
        <position position="122"/>
    </location>
</feature>
<dbReference type="Proteomes" id="UP000770661">
    <property type="component" value="Unassembled WGS sequence"/>
</dbReference>
<dbReference type="GO" id="GO:0030870">
    <property type="term" value="C:Mre11 complex"/>
    <property type="evidence" value="ECO:0007669"/>
    <property type="project" value="UniProtKB-UniRule"/>
</dbReference>
<evidence type="ECO:0000256" key="18">
    <source>
        <dbReference type="RuleBase" id="RU003447"/>
    </source>
</evidence>
<evidence type="ECO:0000256" key="17">
    <source>
        <dbReference type="PIRSR" id="PIRSR000882-1"/>
    </source>
</evidence>
<sequence length="663" mass="74692">MGESGESFRILVATDNHLGYAEKHPERGNDSFEAFEEVLELAVEHDVDFILLGGDLFHENRPSRHCQVRCMDLLRKYTFGDRAVNFNILSDPAINFPHTKQVNYLDPNLNVAIPVFSIHGNHDDPAGLGFLCALEMLSSAGLINYFGRVLDMSDVKISPILLEKGNTKLAVYGMSSVKDERLHRLFVENKVKMLRPKESTTEWFNLMVLHQNRAKRGPSNYLPESFLDPFLDLIIWGHEHDCIREPWHSSQNFHVLQPGSSVVTSLSPGEAIEKCVFLLQVNDHHQFKVDPLPLKTVRPFVFEEVVLADINIAEEVKRIKKKNLDKEEKVNKDKEESALDKLMKARSQEVSKKGRGGRGAKANKDTDDDDDTEKAKKEENPVQILIEQRVLDLIKRAKKLLTGHPRQPILPLIRVRVIYSDEAQLFNVCRFGCKFDGMVANTEDLVIFNRHKIDMKPGDERSSSPDIGANLINVDDVHNTVEDLVEQIFKDNTSPEGEMRLLTERGMGAAITAFVHKDDKNAVSAMIDYQVQRMEEHILSLDKDYDDPEELEADIKAFRLKRSTDPKLVKEEEEVMSALSKNKKRSDNNASADLSDGDIDMDSTEDSDGDGDGTSDSVPPTRGRGSRGRGSRGPRGGRGSRGRAALKLCKYARHAWEPLHGGQ</sequence>
<keyword evidence="10 16" id="KW-0378">Hydrolase</keyword>
<evidence type="ECO:0000259" key="20">
    <source>
        <dbReference type="SMART" id="SM01347"/>
    </source>
</evidence>
<dbReference type="InterPro" id="IPR004843">
    <property type="entry name" value="Calcineurin-like_PHP"/>
</dbReference>
<keyword evidence="11 16" id="KW-0269">Exonuclease</keyword>
<evidence type="ECO:0000256" key="19">
    <source>
        <dbReference type="SAM" id="MobiDB-lite"/>
    </source>
</evidence>
<dbReference type="GO" id="GO:0000014">
    <property type="term" value="F:single-stranded DNA endodeoxyribonuclease activity"/>
    <property type="evidence" value="ECO:0007669"/>
    <property type="project" value="TreeGrafter"/>
</dbReference>
<dbReference type="Gene3D" id="3.30.110.110">
    <property type="entry name" value="Mre11, capping domain"/>
    <property type="match status" value="1"/>
</dbReference>
<evidence type="ECO:0000256" key="12">
    <source>
        <dbReference type="ARBA" id="ARBA00023204"/>
    </source>
</evidence>
<keyword evidence="6 16" id="KW-0540">Nuclease</keyword>
<evidence type="ECO:0000256" key="3">
    <source>
        <dbReference type="ARBA" id="ARBA00004286"/>
    </source>
</evidence>
<accession>A0A8J4YBM0</accession>
<dbReference type="InterPro" id="IPR038487">
    <property type="entry name" value="Mre11_capping_dom"/>
</dbReference>
<dbReference type="InterPro" id="IPR029052">
    <property type="entry name" value="Metallo-depent_PP-like"/>
</dbReference>
<evidence type="ECO:0000313" key="21">
    <source>
        <dbReference type="EMBL" id="KAG0719874.1"/>
    </source>
</evidence>
<evidence type="ECO:0000256" key="13">
    <source>
        <dbReference type="ARBA" id="ARBA00023211"/>
    </source>
</evidence>
<dbReference type="PANTHER" id="PTHR10139">
    <property type="entry name" value="DOUBLE-STRAND BREAK REPAIR PROTEIN MRE11"/>
    <property type="match status" value="1"/>
</dbReference>
<dbReference type="NCBIfam" id="TIGR00583">
    <property type="entry name" value="mre11"/>
    <property type="match status" value="1"/>
</dbReference>